<keyword evidence="4" id="KW-0677">Repeat</keyword>
<evidence type="ECO:0000256" key="1">
    <source>
        <dbReference type="ARBA" id="ARBA00001957"/>
    </source>
</evidence>
<dbReference type="SUPFAM" id="SSF56801">
    <property type="entry name" value="Acetyl-CoA synthetase-like"/>
    <property type="match status" value="4"/>
</dbReference>
<dbReference type="Pfam" id="PF00668">
    <property type="entry name" value="Condensation"/>
    <property type="match status" value="4"/>
</dbReference>
<evidence type="ECO:0000256" key="6">
    <source>
        <dbReference type="SAM" id="Phobius"/>
    </source>
</evidence>
<keyword evidence="6" id="KW-1133">Transmembrane helix</keyword>
<protein>
    <recommendedName>
        <fullName evidence="7">Carrier domain-containing protein</fullName>
    </recommendedName>
</protein>
<dbReference type="Pfam" id="PF13847">
    <property type="entry name" value="Methyltransf_31"/>
    <property type="match status" value="1"/>
</dbReference>
<dbReference type="NCBIfam" id="TIGR01733">
    <property type="entry name" value="AA-adenyl-dom"/>
    <property type="match status" value="3"/>
</dbReference>
<dbReference type="PROSITE" id="PS00455">
    <property type="entry name" value="AMP_BINDING"/>
    <property type="match status" value="4"/>
</dbReference>
<keyword evidence="2" id="KW-0596">Phosphopantetheine</keyword>
<proteinExistence type="predicted"/>
<dbReference type="Gene3D" id="1.10.1200.10">
    <property type="entry name" value="ACP-like"/>
    <property type="match status" value="4"/>
</dbReference>
<dbReference type="GO" id="GO:0003824">
    <property type="term" value="F:catalytic activity"/>
    <property type="evidence" value="ECO:0007669"/>
    <property type="project" value="InterPro"/>
</dbReference>
<dbReference type="SUPFAM" id="SSF53335">
    <property type="entry name" value="S-adenosyl-L-methionine-dependent methyltransferases"/>
    <property type="match status" value="1"/>
</dbReference>
<dbReference type="InterPro" id="IPR001242">
    <property type="entry name" value="Condensation_dom"/>
</dbReference>
<feature type="domain" description="Carrier" evidence="7">
    <location>
        <begin position="3199"/>
        <end position="3274"/>
    </location>
</feature>
<dbReference type="InterPro" id="IPR010060">
    <property type="entry name" value="NRPS_synth"/>
</dbReference>
<dbReference type="Gene3D" id="3.30.559.30">
    <property type="entry name" value="Nonribosomal peptide synthetase, condensation domain"/>
    <property type="match status" value="4"/>
</dbReference>
<feature type="transmembrane region" description="Helical" evidence="6">
    <location>
        <begin position="75"/>
        <end position="96"/>
    </location>
</feature>
<feature type="region of interest" description="Disordered" evidence="5">
    <location>
        <begin position="727"/>
        <end position="748"/>
    </location>
</feature>
<dbReference type="InterPro" id="IPR010071">
    <property type="entry name" value="AA_adenyl_dom"/>
</dbReference>
<dbReference type="InterPro" id="IPR020806">
    <property type="entry name" value="PKS_PP-bd"/>
</dbReference>
<dbReference type="FunFam" id="3.30.300.30:FF:000015">
    <property type="entry name" value="Nonribosomal peptide synthase SidD"/>
    <property type="match status" value="1"/>
</dbReference>
<dbReference type="Pfam" id="PF00550">
    <property type="entry name" value="PP-binding"/>
    <property type="match status" value="4"/>
</dbReference>
<dbReference type="FunFam" id="1.10.1200.10:FF:000005">
    <property type="entry name" value="Nonribosomal peptide synthetase 1"/>
    <property type="match status" value="1"/>
</dbReference>
<dbReference type="CDD" id="cd05930">
    <property type="entry name" value="A_NRPS"/>
    <property type="match status" value="1"/>
</dbReference>
<dbReference type="InterPro" id="IPR045851">
    <property type="entry name" value="AMP-bd_C_sf"/>
</dbReference>
<dbReference type="Gene3D" id="3.40.50.150">
    <property type="entry name" value="Vaccinia Virus protein VP39"/>
    <property type="match status" value="1"/>
</dbReference>
<evidence type="ECO:0000313" key="9">
    <source>
        <dbReference type="Proteomes" id="UP000253410"/>
    </source>
</evidence>
<accession>A0A365XW04</accession>
<dbReference type="InterPro" id="IPR020845">
    <property type="entry name" value="AMP-binding_CS"/>
</dbReference>
<evidence type="ECO:0000256" key="3">
    <source>
        <dbReference type="ARBA" id="ARBA00022553"/>
    </source>
</evidence>
<evidence type="ECO:0000313" key="8">
    <source>
        <dbReference type="EMBL" id="RBL90546.1"/>
    </source>
</evidence>
<dbReference type="CDD" id="cd02440">
    <property type="entry name" value="AdoMet_MTases"/>
    <property type="match status" value="1"/>
</dbReference>
<dbReference type="InterPro" id="IPR042099">
    <property type="entry name" value="ANL_N_sf"/>
</dbReference>
<dbReference type="GO" id="GO:0043041">
    <property type="term" value="P:amino acid activation for nonribosomal peptide biosynthetic process"/>
    <property type="evidence" value="ECO:0007669"/>
    <property type="project" value="TreeGrafter"/>
</dbReference>
<dbReference type="PANTHER" id="PTHR45527:SF1">
    <property type="entry name" value="FATTY ACID SYNTHASE"/>
    <property type="match status" value="1"/>
</dbReference>
<dbReference type="Pfam" id="PF00501">
    <property type="entry name" value="AMP-binding"/>
    <property type="match status" value="4"/>
</dbReference>
<evidence type="ECO:0000259" key="7">
    <source>
        <dbReference type="PROSITE" id="PS50075"/>
    </source>
</evidence>
<feature type="domain" description="Carrier" evidence="7">
    <location>
        <begin position="4244"/>
        <end position="4318"/>
    </location>
</feature>
<dbReference type="InterPro" id="IPR025714">
    <property type="entry name" value="Methyltranfer_dom"/>
</dbReference>
<dbReference type="InterPro" id="IPR006162">
    <property type="entry name" value="Ppantetheine_attach_site"/>
</dbReference>
<dbReference type="PROSITE" id="PS50075">
    <property type="entry name" value="CARRIER"/>
    <property type="match status" value="4"/>
</dbReference>
<dbReference type="SUPFAM" id="SSF47336">
    <property type="entry name" value="ACP-like"/>
    <property type="match status" value="4"/>
</dbReference>
<dbReference type="InterPro" id="IPR009081">
    <property type="entry name" value="PP-bd_ACP"/>
</dbReference>
<dbReference type="NCBIfam" id="NF003417">
    <property type="entry name" value="PRK04813.1"/>
    <property type="match status" value="6"/>
</dbReference>
<sequence>MTNVSFPQTTLSALLIAQKDNLDKGITFISGASKEEFLSYHQLYVSARSLLAYLQEKGVKPGNEVVLQIEDNKTFIQFFWACILGGIIPVPVAVTYQGENAQKLFRIWQLLHHPYLLTSRASYEKMHQKKSPDEIPFADSTLFTEDAPVNSVAGIVYPATTDDIAFIQFSSGSTGNPKGVVLKHSNLIANIFSALPTHDNITDRRLSWMPLTHDLGLIFLHLYPIAIGAQHFLMPTDLFIRHPLLWLQKVSEHRVTITSSPNFGFKYYLDKFSDDKAEGLDLSCLQVILNAAEPISGTLCRTFLNTLSKYGLMPAAMRPAYGLAESTLIVTFAPAGALLESVFVRREAITIGRYISEPGMLEQQRTADNMEIVNVGRQIANTDIKITDEKGEILQEGGIGIIWVYGPSVTQRYYNNEAATNAVIKEGWLNTGDTGFMLNGCLYAVGRVKDIIIVNGQNVYPHDIEQMLETMDGIATGKVLACGVPKEDESSEDIVIFVLYKLGIEKFAPLAKSIKHFVATRLGLVVKHVLPVRKIAKTTSGKVKRYLFSEEYRLGVYDKDIAALAAVNDNKTTAAITDQTLIITFLVNMLGESLKIAPASININTSLILLGADSLVLTSMIKHIESEYGLSLSMRELFEELDTVAQIADYIAAHIAITEPAPIPDAAPAVARETSSTTPETSLYPAVNGKASGITSEILQLLQSQVNVMAQQLQLLMMQQQLSGSAPVTVTPEPVPSLPASVEASHGKSVNGLHGKMNGQLTDPAPASSVRSGKAAAAGIGRQPVPANIPLSSNQERLWFIDQLEGSVQYNLPVVLRLKGNLDNTALLHALEQIVGRHEVLRTVIEQADGQPYQRIPDNYQWQMTTIDDPLLKADPARLQAFISGFIYTPFNLAKDNLLRASLIRITDMEYVLVLAIHHIVFDGWSAGVLFNELTVLYNSYGENRTAPLPSLSIQYKDYAIWQHHYLKGALLNEKEAYWKNRLKGATPLLLPTDFERPLNRSTRGAATELQIDKTLSAQIRELSRQQGVTLSTTLLAAYKVLLSRYSGLEDIVVACAIAGRTEREVEPLLGFFANTLVLRSDLSGSPSFSELLKRVSSTLLDAHEYQDVPLNKVTEAGAGSGNRGDNPLLHVMFSVQNIPSAADIRLGDVQVDYEPVVRQTSIADITLTTQEFPDGISLMVEYSTDLFREATIRQMVQHYVAILSEVVSQPSLPLHEIKLLSETEQTQQLQSFNATYHDYPAHKTVVELFESQVLATPNAIAVSFNGKQLTYHSLNEQANQVAHYLLAEGIKPGDKVGLLSYRGLEMIVAIWGVLKAGAAYVPFHTGYPGARIRMMIEDAGISKVLFTDNTLFEAMGLLAAEGIDIAGAKGFATAATGIKANPDALVNIMYTSGTTGRPKGIAVNHKNITKLVFEPGVIAIQPDDHVLQWSNYAFDGSTYDIFNTLLRGARLCMIQDTAASDALELSSIIHKEQITVCFMTTALFNTFVDSSIDGLRPLRKVLFGGEKVSLYHVRKALEAYGPDKLVHVYGPTETTVYATSYPINSLDIHAVTVPIGRPLANSKALILDQNGELVPVGVDGELYIGGDGVSAGYINNEQLTLEKFMMLKGQSGRWYRTGDLCRWLPDGNILYTSRADDQVKVRGYRIEPGEIERAMNSLDGIAASCVVVKQSPTGEHKLVGYYVVDTATAFGIINEKDIRQSLQKLLPDYMMPSALIALSQLPLTSNGKTDRKLLSTLKDVQDDHADNYQEPVTPIECQLAAIWQRLLGVERISTQDNFFTLGGHSLLATRVVSAVRKELETELSVKDLFAHPTVERLTAHLEQQQKGGLLPSVAVAIRPEHIPLSYSQERLWFIDQLEGSVQYHMPATFSLKGALNPAALEYAWRTIVNRHEVLRTVFVQEGESAYQQVQEKDQWKLSVLDKSLYQEDPQAFINDLIAVPFDLSKDHMLRVYLVALAPEEHIMLVMMHHIASDGWSLSVMVKELLELYNAYISKRAPVLEELPIQYADYAIWQRDYLNSELLEHKVDYWRNQLKDIPALKLPTNFERPVINSTRGDLITFRIDRTLTRQLETLAQQNESTLYMLLLAAFKVLLYRYTGQEDIAVGGGIAGRLQEETESLIGFFVNTLVMRSDLSGNPAFDSFLQQVRQTTLDAYEHQDVPFERVVEAVVGARDVGQNPIFQVMFALQNIPDIPELRLGEVMLKRQRINHTTSLFDLFWSISVQPYGTIVELEYCVDLFTERTIRKMLDHYVALLRSIVRNPALRISDLNMIGKAEEELLLSFNGMTVPYPADKTVVELFESQVAATPDAIAVSFNGQLLTYCSLSERANQVAHYLLAEGIKPGDKVGLLSYRSLDMIVAIWGILKAGAAYVPFHIGYPADRIRMMIQDAGITKVLFTDNSLFEAVGLSATEGIDIAGATGFSSAATGIKTAHDALVNIMYTSGTTGRPKGIAVNHKNITKLVFEPGIIAIQSNDRVLQWSNYAFDGSTYDIFNTLLNGARLCIIPDTAASDALELSSIIHAEQITVCFMTTALLNNFVDSSIEGLRPLRKVLFGGEKVSLSHVRMALAAYGPGKLVHVYGPTETTVYATSYAIDSLESNAVTVPIGRPLANSKALILDRNGELVPVGVDGELYIGGDGVSAGYINNEQLTAEKFLMLKGQSGRWYRTGDLCRWLPDGNILYISRADDQVKIRGYRIEPGEIERVMNSLDDIAASCVVVRQQPSGDKRLAAYYVPEPAQVLLKEQQLFEHQVANWKELYEMAFAKPEDIVIADPEFDITGWNDSFTGGAIPADQMRMWLNDISGVILALKPERVLEIGCGTGLIYYQLANHISKYIGTDFSPVSTGQLQNHINKQLRKYPDTELNVCAAHEVMLPASETIDLVILNSIIQYFPGAAYMSDVFAKAIGLLKGKGHIVIGDVRDMRLLPSFKRRLQLNRMQDSTAVRDFIWHTDLEVLKEEELCFSPAWFYQLRAQYPEITHMEILWKQGDFINELSLYRYTVIMYVGIEKETWEPRWQPWNSAAVQEQLDNNTATIALKDVPNPRLWKEQLLTQALDDKRVIQVRDLAAAIATPDEETIAVNAVLSAAKSKGYHCRFLLHDDPLKMNVLLERTPYTGFIVQPYNDAREMVKANIPLFGDICSVLEKEIQQSLKKRLPEYMVPSSFFALQYLPLTTSGKTDRKFLSEWEEMEQKYQVGYQAPVTPEEIALAEIWQRLLGVERVGVIDNFFELGGHSLLATRVVSAIRKQLQADLTVKDFFLYPTIAQLAARLQNREEGSSLPPITAVERPSHIPLSFGQERLWFIDRLQGSQQYHMVASLRLKGNLNATALETALQTIISRHEALRTVIKINSITGIAGQHILNKDHWQLHTMDTPVALQESIAALISQPFDLSADYMIRAHLIRQDATEHMLVLIIHHIASDGWSIGNLIKELVTLYHSYAADISVQLKPLPLQYADYALWQRKYVTGNLLDKQLAYWKEQLAGSGQLSLPTDYERPPVLSTRGAMLEFNIDKTLIEKLNNLSQQQGATLFMTMLAAFKVLLYRYGGQEDISVGSGVAGRTQEETEEMIGFFVNTLVMRSRINADMPFDLFLQQVKETTLNAYMNQDVPFDRVVEVVLDKRDLSLNPLFQVVFMLQNTPKMPALDLAGVVVSEESYVATTSLFDMSFFVKEAEDGLRIDVEYCTDLFREETILRLLKYYHHLLEAVVNAPKQPLRELDMLGQEERHQLLVTFNSKRRDYSADAHKTIVDIFEEQVALAPNAAALAFGDIEMTYQELNERVNQLAHYLRVEGVTTEKLVPVFLERSPEMIIAILAILKAGGAYVPVDTEYPLERIAYILEDTSASMIITSRNCRNGLPLNDKRSIIEIDVMADHLQRMPVSLLRNSAVTAGHMAYLIYTSGSTGTPKGVMVEHGSVVNLTRAMKEELRLQPGMKTLQFASVGFDAACYEIFNTLLSGGCLVLAEKETLLSGAMLEALVNRHTISVAVLPPSYLNAMKDHLGCLQTIVSAGEPLSRSLALYIQSKGIRLINAYGPTEGTVCASLTDRPVLDDNTVVIGQPVANVPLYVLDEWNDLVPLGGVGELCIGGVQVARGYLNRLTLTNERFITNPFGEGRLYKTGDMVRWLPDGNLVYLGRRDEQVKIRGHRIELGEIENVLEEHEEISKAVVLVKTDDNGNKQLIGYVLGNDTINKENIFHFLRGRLPDYMVPAQLIELLSLPTTSSGKVDKKALLEAVKDMQIATAAQEAPRNETERHLVTIWQELLGVSGIGIHNNFFELGGDSIITIQVVNRAKHYGYVLQPKDLFMHQTIAELATLLAGQEVKHITGEQGYLSGECGLLPVQQWYLSDESNVSDHFIQSLPVEINKAISVEILSAAITHLISFHDSLRFAYSNSSGQWQQWYGNDNGTIEVVDLRAASEDNLAAEIIFWEDKYKHSLSMRDGKLVCAVLFLTPEKIPSNRLLMAIHHLGVDIVSWSIIFDDLDRLLGDLLVGREVSMVSKSSSYREWYHALQHYGQTERLLSQRDYWQRATDQYCPLPTDKHYEGLVRINEMTAHRVRLNVSLTRKLLHEVAQAYQTEVNDLLLSALALTLSEWMDSDKVSVGFEKHGREDISSDIDISHTTGWFTTLSPVLLDASAGEDTGMLIQTIKRQLNEVPDKGLGFGVLKYINKEAGLIGKDPWDIIFNYHGQIGNVSSSHKWIALTGTSSELKMIGSYTMQFKIFINSAVTDEELVIDWLYSTHHFQQSTIKALGTAYIKHLETLIHHCMMQLGKQQLHQV</sequence>
<dbReference type="InterPro" id="IPR023213">
    <property type="entry name" value="CAT-like_dom_sf"/>
</dbReference>
<dbReference type="NCBIfam" id="TIGR01720">
    <property type="entry name" value="NRPS-para261"/>
    <property type="match status" value="1"/>
</dbReference>
<dbReference type="RefSeq" id="WP_113619295.1">
    <property type="nucleotide sequence ID" value="NZ_QFFJ01000002.1"/>
</dbReference>
<keyword evidence="6" id="KW-0472">Membrane</keyword>
<dbReference type="FunFam" id="3.40.50.980:FF:000001">
    <property type="entry name" value="Non-ribosomal peptide synthetase"/>
    <property type="match status" value="1"/>
</dbReference>
<evidence type="ECO:0000256" key="4">
    <source>
        <dbReference type="ARBA" id="ARBA00022737"/>
    </source>
</evidence>
<comment type="caution">
    <text evidence="8">The sequence shown here is derived from an EMBL/GenBank/DDBJ whole genome shotgun (WGS) entry which is preliminary data.</text>
</comment>
<dbReference type="FunFam" id="2.30.38.10:FF:000001">
    <property type="entry name" value="Non-ribosomal peptide synthetase PvdI"/>
    <property type="match status" value="1"/>
</dbReference>
<keyword evidence="6" id="KW-0812">Transmembrane</keyword>
<dbReference type="GO" id="GO:0031177">
    <property type="term" value="F:phosphopantetheine binding"/>
    <property type="evidence" value="ECO:0007669"/>
    <property type="project" value="InterPro"/>
</dbReference>
<dbReference type="InterPro" id="IPR025110">
    <property type="entry name" value="AMP-bd_C"/>
</dbReference>
<dbReference type="CDD" id="cd12117">
    <property type="entry name" value="A_NRPS_Srf_like"/>
    <property type="match status" value="2"/>
</dbReference>
<dbReference type="InterPro" id="IPR029063">
    <property type="entry name" value="SAM-dependent_MTases_sf"/>
</dbReference>
<dbReference type="EMBL" id="QFFJ01000002">
    <property type="protein sequence ID" value="RBL90546.1"/>
    <property type="molecule type" value="Genomic_DNA"/>
</dbReference>
<dbReference type="InterPro" id="IPR000873">
    <property type="entry name" value="AMP-dep_synth/lig_dom"/>
</dbReference>
<dbReference type="CDD" id="cd19531">
    <property type="entry name" value="LCL_NRPS-like"/>
    <property type="match status" value="3"/>
</dbReference>
<dbReference type="FunFam" id="1.10.1200.10:FF:000016">
    <property type="entry name" value="Non-ribosomal peptide synthase"/>
    <property type="match status" value="2"/>
</dbReference>
<evidence type="ECO:0000256" key="5">
    <source>
        <dbReference type="SAM" id="MobiDB-lite"/>
    </source>
</evidence>
<dbReference type="GO" id="GO:0005737">
    <property type="term" value="C:cytoplasm"/>
    <property type="evidence" value="ECO:0007669"/>
    <property type="project" value="TreeGrafter"/>
</dbReference>
<dbReference type="Gene3D" id="3.30.559.10">
    <property type="entry name" value="Chloramphenicol acetyltransferase-like domain"/>
    <property type="match status" value="4"/>
</dbReference>
<organism evidence="8 9">
    <name type="scientific">Chitinophaga flava</name>
    <dbReference type="NCBI Taxonomy" id="2259036"/>
    <lineage>
        <taxon>Bacteria</taxon>
        <taxon>Pseudomonadati</taxon>
        <taxon>Bacteroidota</taxon>
        <taxon>Chitinophagia</taxon>
        <taxon>Chitinophagales</taxon>
        <taxon>Chitinophagaceae</taxon>
        <taxon>Chitinophaga</taxon>
    </lineage>
</organism>
<feature type="domain" description="Carrier" evidence="7">
    <location>
        <begin position="1751"/>
        <end position="1826"/>
    </location>
</feature>
<dbReference type="GO" id="GO:0009403">
    <property type="term" value="P:toxin biosynthetic process"/>
    <property type="evidence" value="ECO:0007669"/>
    <property type="project" value="UniProtKB-ARBA"/>
</dbReference>
<evidence type="ECO:0000256" key="2">
    <source>
        <dbReference type="ARBA" id="ARBA00022450"/>
    </source>
</evidence>
<keyword evidence="9" id="KW-1185">Reference proteome</keyword>
<dbReference type="PROSITE" id="PS00012">
    <property type="entry name" value="PHOSPHOPANTETHEINE"/>
    <property type="match status" value="3"/>
</dbReference>
<dbReference type="FunFam" id="3.30.559.30:FF:000001">
    <property type="entry name" value="Non-ribosomal peptide synthetase"/>
    <property type="match status" value="2"/>
</dbReference>
<comment type="cofactor">
    <cofactor evidence="1">
        <name>pantetheine 4'-phosphate</name>
        <dbReference type="ChEBI" id="CHEBI:47942"/>
    </cofactor>
</comment>
<name>A0A365XW04_9BACT</name>
<keyword evidence="3" id="KW-0597">Phosphoprotein</keyword>
<dbReference type="Pfam" id="PF13193">
    <property type="entry name" value="AMP-binding_C"/>
    <property type="match status" value="2"/>
</dbReference>
<dbReference type="Proteomes" id="UP000253410">
    <property type="component" value="Unassembled WGS sequence"/>
</dbReference>
<dbReference type="SMART" id="SM00823">
    <property type="entry name" value="PKS_PP"/>
    <property type="match status" value="4"/>
</dbReference>
<dbReference type="Gene3D" id="3.40.50.12780">
    <property type="entry name" value="N-terminal domain of ligase-like"/>
    <property type="match status" value="1"/>
</dbReference>
<dbReference type="Gene3D" id="3.40.50.980">
    <property type="match status" value="6"/>
</dbReference>
<dbReference type="OrthoDB" id="9778690at2"/>
<feature type="domain" description="Carrier" evidence="7">
    <location>
        <begin position="577"/>
        <end position="655"/>
    </location>
</feature>
<dbReference type="GO" id="GO:0072330">
    <property type="term" value="P:monocarboxylic acid biosynthetic process"/>
    <property type="evidence" value="ECO:0007669"/>
    <property type="project" value="UniProtKB-ARBA"/>
</dbReference>
<dbReference type="PANTHER" id="PTHR45527">
    <property type="entry name" value="NONRIBOSOMAL PEPTIDE SYNTHETASE"/>
    <property type="match status" value="1"/>
</dbReference>
<dbReference type="SUPFAM" id="SSF52777">
    <property type="entry name" value="CoA-dependent acyltransferases"/>
    <property type="match status" value="8"/>
</dbReference>
<dbReference type="Gene3D" id="2.30.38.10">
    <property type="entry name" value="Luciferase, Domain 3"/>
    <property type="match status" value="3"/>
</dbReference>
<gene>
    <name evidence="8" type="ORF">DF182_29255</name>
</gene>
<reference evidence="8 9" key="1">
    <citation type="submission" date="2018-05" db="EMBL/GenBank/DDBJ databases">
        <title>Chitinophaga sp. K3CV102501T nov., isolated from isolated from a monsoon evergreen broad-leaved forest soil.</title>
        <authorList>
            <person name="Lv Y."/>
        </authorList>
    </citation>
    <scope>NUCLEOTIDE SEQUENCE [LARGE SCALE GENOMIC DNA]</scope>
    <source>
        <strain evidence="8 9">GDMCC 1.1325</strain>
    </source>
</reference>
<dbReference type="Gene3D" id="3.30.300.30">
    <property type="match status" value="5"/>
</dbReference>
<dbReference type="InterPro" id="IPR036736">
    <property type="entry name" value="ACP-like_sf"/>
</dbReference>
<dbReference type="FunFam" id="3.40.50.12780:FF:000012">
    <property type="entry name" value="Non-ribosomal peptide synthetase"/>
    <property type="match status" value="1"/>
</dbReference>